<evidence type="ECO:0000256" key="7">
    <source>
        <dbReference type="ARBA" id="ARBA00023242"/>
    </source>
</evidence>
<evidence type="ECO:0000256" key="6">
    <source>
        <dbReference type="ARBA" id="ARBA00023004"/>
    </source>
</evidence>
<name>A0A507FPN9_9FUNG</name>
<dbReference type="InterPro" id="IPR032862">
    <property type="entry name" value="ALKBH6"/>
</dbReference>
<protein>
    <recommendedName>
        <fullName evidence="8">Fe2OG dioxygenase domain-containing protein</fullName>
    </recommendedName>
</protein>
<keyword evidence="10" id="KW-1185">Reference proteome</keyword>
<comment type="subcellular location">
    <subcellularLocation>
        <location evidence="1">Nucleus</location>
    </subcellularLocation>
</comment>
<dbReference type="GO" id="GO:0051213">
    <property type="term" value="F:dioxygenase activity"/>
    <property type="evidence" value="ECO:0007669"/>
    <property type="project" value="UniProtKB-KW"/>
</dbReference>
<dbReference type="EMBL" id="QEAP01000007">
    <property type="protein sequence ID" value="TPX78233.1"/>
    <property type="molecule type" value="Genomic_DNA"/>
</dbReference>
<dbReference type="GO" id="GO:0046872">
    <property type="term" value="F:metal ion binding"/>
    <property type="evidence" value="ECO:0007669"/>
    <property type="project" value="UniProtKB-KW"/>
</dbReference>
<dbReference type="PANTHER" id="PTHR46030">
    <property type="entry name" value="ALPHA-KETOGLUTARATE-DEPENDENT DIOXYGENASE ALKB HOMOLOG 6"/>
    <property type="match status" value="1"/>
</dbReference>
<evidence type="ECO:0000256" key="2">
    <source>
        <dbReference type="ARBA" id="ARBA00007879"/>
    </source>
</evidence>
<evidence type="ECO:0000256" key="1">
    <source>
        <dbReference type="ARBA" id="ARBA00004123"/>
    </source>
</evidence>
<proteinExistence type="inferred from homology"/>
<evidence type="ECO:0000256" key="5">
    <source>
        <dbReference type="ARBA" id="ARBA00023002"/>
    </source>
</evidence>
<dbReference type="AlphaFoldDB" id="A0A507FPN9"/>
<dbReference type="InterPro" id="IPR005123">
    <property type="entry name" value="Oxoglu/Fe-dep_dioxygenase_dom"/>
</dbReference>
<dbReference type="Pfam" id="PF13532">
    <property type="entry name" value="2OG-FeII_Oxy_2"/>
    <property type="match status" value="1"/>
</dbReference>
<comment type="similarity">
    <text evidence="2">Belongs to the alkB family.</text>
</comment>
<gene>
    <name evidence="9" type="ORF">CcCBS67573_g00539</name>
</gene>
<dbReference type="InterPro" id="IPR037151">
    <property type="entry name" value="AlkB-like_sf"/>
</dbReference>
<evidence type="ECO:0000313" key="10">
    <source>
        <dbReference type="Proteomes" id="UP000320333"/>
    </source>
</evidence>
<comment type="caution">
    <text evidence="9">The sequence shown here is derived from an EMBL/GenBank/DDBJ whole genome shotgun (WGS) entry which is preliminary data.</text>
</comment>
<evidence type="ECO:0000256" key="4">
    <source>
        <dbReference type="ARBA" id="ARBA00022964"/>
    </source>
</evidence>
<reference evidence="9 10" key="1">
    <citation type="journal article" date="2019" name="Sci. Rep.">
        <title>Comparative genomics of chytrid fungi reveal insights into the obligate biotrophic and pathogenic lifestyle of Synchytrium endobioticum.</title>
        <authorList>
            <person name="van de Vossenberg B.T.L.H."/>
            <person name="Warris S."/>
            <person name="Nguyen H.D.T."/>
            <person name="van Gent-Pelzer M.P.E."/>
            <person name="Joly D.L."/>
            <person name="van de Geest H.C."/>
            <person name="Bonants P.J.M."/>
            <person name="Smith D.S."/>
            <person name="Levesque C.A."/>
            <person name="van der Lee T.A.J."/>
        </authorList>
    </citation>
    <scope>NUCLEOTIDE SEQUENCE [LARGE SCALE GENOMIC DNA]</scope>
    <source>
        <strain evidence="9 10">CBS 675.73</strain>
    </source>
</reference>
<accession>A0A507FPN9</accession>
<sequence>MSGMPFRYLHFVNARIDPLLFVSIGVAGFLLHQRERLATSRRAVPLNGDERLRRPLLLPIHTLIMRKAERWWQGVKAPTRAEALYTIMLQGPASYCYIPNFITSADETRLLNKVYQAPQSKWVTLSNRRLQNWGATTPKEGSTTAIAHPLPDWLNTTAISIRNTAIECMNDTNNTTKGIPRVFAETTPNNCLINEYLPGQGIMPHLDGPAFKSAVSTVTLGSHCVLDFYHKDKGAGRDVDPDFSLLLQPRSLVIIHDDLYNNYLHGIKEVVQDAVQKSSILNWADAGMDTDELTSTGETAILLRETRVSLTFRVAAKLSKLNLFGKRRE</sequence>
<dbReference type="PROSITE" id="PS51471">
    <property type="entry name" value="FE2OG_OXY"/>
    <property type="match status" value="1"/>
</dbReference>
<evidence type="ECO:0000256" key="3">
    <source>
        <dbReference type="ARBA" id="ARBA00022723"/>
    </source>
</evidence>
<dbReference type="GO" id="GO:0005634">
    <property type="term" value="C:nucleus"/>
    <property type="evidence" value="ECO:0007669"/>
    <property type="project" value="UniProtKB-SubCell"/>
</dbReference>
<keyword evidence="4" id="KW-0223">Dioxygenase</keyword>
<dbReference type="SUPFAM" id="SSF51197">
    <property type="entry name" value="Clavaminate synthase-like"/>
    <property type="match status" value="1"/>
</dbReference>
<keyword evidence="5" id="KW-0560">Oxidoreductase</keyword>
<evidence type="ECO:0000259" key="8">
    <source>
        <dbReference type="PROSITE" id="PS51471"/>
    </source>
</evidence>
<keyword evidence="6" id="KW-0408">Iron</keyword>
<dbReference type="InterPro" id="IPR027450">
    <property type="entry name" value="AlkB-like"/>
</dbReference>
<dbReference type="STRING" id="246404.A0A507FPN9"/>
<dbReference type="OrthoDB" id="412814at2759"/>
<keyword evidence="3" id="KW-0479">Metal-binding</keyword>
<keyword evidence="7" id="KW-0539">Nucleus</keyword>
<feature type="domain" description="Fe2OG dioxygenase" evidence="8">
    <location>
        <begin position="187"/>
        <end position="316"/>
    </location>
</feature>
<dbReference type="Gene3D" id="2.60.120.590">
    <property type="entry name" value="Alpha-ketoglutarate-dependent dioxygenase AlkB-like"/>
    <property type="match status" value="1"/>
</dbReference>
<dbReference type="Proteomes" id="UP000320333">
    <property type="component" value="Unassembled WGS sequence"/>
</dbReference>
<dbReference type="PANTHER" id="PTHR46030:SF1">
    <property type="entry name" value="ALPHA-KETOGLUTARATE-DEPENDENT DIOXYGENASE ALKB HOMOLOG 6"/>
    <property type="match status" value="1"/>
</dbReference>
<evidence type="ECO:0000313" key="9">
    <source>
        <dbReference type="EMBL" id="TPX78233.1"/>
    </source>
</evidence>
<organism evidence="9 10">
    <name type="scientific">Chytriomyces confervae</name>
    <dbReference type="NCBI Taxonomy" id="246404"/>
    <lineage>
        <taxon>Eukaryota</taxon>
        <taxon>Fungi</taxon>
        <taxon>Fungi incertae sedis</taxon>
        <taxon>Chytridiomycota</taxon>
        <taxon>Chytridiomycota incertae sedis</taxon>
        <taxon>Chytridiomycetes</taxon>
        <taxon>Chytridiales</taxon>
        <taxon>Chytriomycetaceae</taxon>
        <taxon>Chytriomyces</taxon>
    </lineage>
</organism>